<dbReference type="SUPFAM" id="SSF90123">
    <property type="entry name" value="ABC transporter transmembrane region"/>
    <property type="match status" value="1"/>
</dbReference>
<dbReference type="Pfam" id="PF00664">
    <property type="entry name" value="ABC_membrane"/>
    <property type="match status" value="1"/>
</dbReference>
<feature type="transmembrane region" description="Helical" evidence="8">
    <location>
        <begin position="56"/>
        <end position="78"/>
    </location>
</feature>
<feature type="domain" description="ABC transporter" evidence="9">
    <location>
        <begin position="337"/>
        <end position="574"/>
    </location>
</feature>
<evidence type="ECO:0000256" key="2">
    <source>
        <dbReference type="ARBA" id="ARBA00005417"/>
    </source>
</evidence>
<dbReference type="EMBL" id="JAIVFP010000001">
    <property type="protein sequence ID" value="MCI4682069.1"/>
    <property type="molecule type" value="Genomic_DNA"/>
</dbReference>
<evidence type="ECO:0000259" key="9">
    <source>
        <dbReference type="PROSITE" id="PS50893"/>
    </source>
</evidence>
<evidence type="ECO:0000256" key="4">
    <source>
        <dbReference type="ARBA" id="ARBA00022741"/>
    </source>
</evidence>
<dbReference type="PANTHER" id="PTHR24221:SF590">
    <property type="entry name" value="COMPONENT LINKED WITH THE ASSEMBLY OF CYTOCHROME' TRANSPORT TRANSMEMBRANE ATP-BINDING PROTEIN ABC TRANSPORTER CYDD-RELATED"/>
    <property type="match status" value="1"/>
</dbReference>
<gene>
    <name evidence="11" type="primary">cydD</name>
    <name evidence="11" type="ORF">K2U94_04705</name>
</gene>
<dbReference type="Pfam" id="PF00005">
    <property type="entry name" value="ABC_tran"/>
    <property type="match status" value="1"/>
</dbReference>
<sequence length="591" mass="61934">MTDAADFLERTRADAGRALTLAMAAAAARGGLAIPFAWLLAGAIDRAAFHKADATSLAPTLFALVALVLLRLALALLTERAAVMASARARAGLFRRLLAHVRALGPIRLAGQPTGEMVAALTDAVAALDPFWRRYLPALASGAALPVLILLAVTVAEWRAALVFLIGAPVAVLFLVLVGQGAEKASQKQWGNLTRLGGSLLDAVQGLADLKIFRASKAEIAIVAQMAEAYRRDTMAVLRLAFLSALALEFFTALAIALVAVLVGFRLLWGEMHFHAGLFILLLAPEFYAPLRALGVERHAKMEAIAAAEKIVALLDRPAPARPRAPLTPVLGKAAALRFDNVSFSYDGGPPALENFSLDIAGGEHVAVVGPSGAGKSTILSLLLGFIQPTSGRILADGFDLAEIDLALWRAQIAFVPQSPHFFDGDIARNVAMGRAPPDGDVASAVARALRDARAETVVAHLPQGVNTPLGEGGLGLSGGEAQRIALARAFFLPAPLILFDEPTAHLDSATERELQHSFARLAVGRTALTIAHRLETAKKAGRLIVLDRGHMVEAGAHEALVAAGGLYARLAAADLAPPDLAPPWPEGAAP</sequence>
<accession>A0ABS9Z331</accession>
<feature type="transmembrane region" description="Helical" evidence="8">
    <location>
        <begin position="161"/>
        <end position="179"/>
    </location>
</feature>
<dbReference type="PROSITE" id="PS50929">
    <property type="entry name" value="ABC_TM1F"/>
    <property type="match status" value="1"/>
</dbReference>
<evidence type="ECO:0000256" key="6">
    <source>
        <dbReference type="ARBA" id="ARBA00022989"/>
    </source>
</evidence>
<evidence type="ECO:0000256" key="5">
    <source>
        <dbReference type="ARBA" id="ARBA00022840"/>
    </source>
</evidence>
<dbReference type="PANTHER" id="PTHR24221">
    <property type="entry name" value="ATP-BINDING CASSETTE SUB-FAMILY B"/>
    <property type="match status" value="1"/>
</dbReference>
<dbReference type="PROSITE" id="PS00211">
    <property type="entry name" value="ABC_TRANSPORTER_1"/>
    <property type="match status" value="1"/>
</dbReference>
<evidence type="ECO:0000313" key="11">
    <source>
        <dbReference type="EMBL" id="MCI4682069.1"/>
    </source>
</evidence>
<evidence type="ECO:0000256" key="8">
    <source>
        <dbReference type="SAM" id="Phobius"/>
    </source>
</evidence>
<dbReference type="PROSITE" id="PS50893">
    <property type="entry name" value="ABC_TRANSPORTER_2"/>
    <property type="match status" value="1"/>
</dbReference>
<reference evidence="11" key="1">
    <citation type="journal article" date="2022" name="ISME J.">
        <title>Identification of active gaseous-alkane degraders at natural gas seeps.</title>
        <authorList>
            <person name="Farhan Ul Haque M."/>
            <person name="Hernandez M."/>
            <person name="Crombie A.T."/>
            <person name="Murrell J.C."/>
        </authorList>
    </citation>
    <scope>NUCLEOTIDE SEQUENCE</scope>
    <source>
        <strain evidence="11">PC2</strain>
    </source>
</reference>
<comment type="similarity">
    <text evidence="2">Belongs to the ABC transporter superfamily.</text>
</comment>
<keyword evidence="12" id="KW-1185">Reference proteome</keyword>
<dbReference type="Proteomes" id="UP001139104">
    <property type="component" value="Unassembled WGS sequence"/>
</dbReference>
<keyword evidence="7 8" id="KW-0472">Membrane</keyword>
<organism evidence="11 12">
    <name type="scientific">Candidatus Rhodoblastus alkanivorans</name>
    <dbReference type="NCBI Taxonomy" id="2954117"/>
    <lineage>
        <taxon>Bacteria</taxon>
        <taxon>Pseudomonadati</taxon>
        <taxon>Pseudomonadota</taxon>
        <taxon>Alphaproteobacteria</taxon>
        <taxon>Hyphomicrobiales</taxon>
        <taxon>Rhodoblastaceae</taxon>
        <taxon>Rhodoblastus</taxon>
    </lineage>
</organism>
<dbReference type="NCBIfam" id="TIGR02857">
    <property type="entry name" value="CydD"/>
    <property type="match status" value="1"/>
</dbReference>
<dbReference type="InterPro" id="IPR017871">
    <property type="entry name" value="ABC_transporter-like_CS"/>
</dbReference>
<feature type="transmembrane region" description="Helical" evidence="8">
    <location>
        <begin position="21"/>
        <end position="44"/>
    </location>
</feature>
<dbReference type="InterPro" id="IPR003439">
    <property type="entry name" value="ABC_transporter-like_ATP-bd"/>
</dbReference>
<dbReference type="Gene3D" id="1.20.1560.10">
    <property type="entry name" value="ABC transporter type 1, transmembrane domain"/>
    <property type="match status" value="1"/>
</dbReference>
<dbReference type="InterPro" id="IPR036640">
    <property type="entry name" value="ABC1_TM_sf"/>
</dbReference>
<dbReference type="RefSeq" id="WP_243066103.1">
    <property type="nucleotide sequence ID" value="NZ_JAIVFP010000001.1"/>
</dbReference>
<dbReference type="InterPro" id="IPR011527">
    <property type="entry name" value="ABC1_TM_dom"/>
</dbReference>
<feature type="transmembrane region" description="Helical" evidence="8">
    <location>
        <begin position="135"/>
        <end position="155"/>
    </location>
</feature>
<dbReference type="InterPro" id="IPR003593">
    <property type="entry name" value="AAA+_ATPase"/>
</dbReference>
<evidence type="ECO:0000259" key="10">
    <source>
        <dbReference type="PROSITE" id="PS50929"/>
    </source>
</evidence>
<dbReference type="SUPFAM" id="SSF52540">
    <property type="entry name" value="P-loop containing nucleoside triphosphate hydrolases"/>
    <property type="match status" value="1"/>
</dbReference>
<dbReference type="InterPro" id="IPR014216">
    <property type="entry name" value="ABC_transptr_CydD"/>
</dbReference>
<evidence type="ECO:0000313" key="12">
    <source>
        <dbReference type="Proteomes" id="UP001139104"/>
    </source>
</evidence>
<proteinExistence type="inferred from homology"/>
<comment type="caution">
    <text evidence="11">The sequence shown here is derived from an EMBL/GenBank/DDBJ whole genome shotgun (WGS) entry which is preliminary data.</text>
</comment>
<dbReference type="CDD" id="cd18584">
    <property type="entry name" value="ABC_6TM_AarD_CydD"/>
    <property type="match status" value="1"/>
</dbReference>
<keyword evidence="3 8" id="KW-0812">Transmembrane</keyword>
<feature type="domain" description="ABC transmembrane type-1" evidence="10">
    <location>
        <begin position="21"/>
        <end position="295"/>
    </location>
</feature>
<keyword evidence="6 8" id="KW-1133">Transmembrane helix</keyword>
<evidence type="ECO:0000256" key="7">
    <source>
        <dbReference type="ARBA" id="ARBA00023136"/>
    </source>
</evidence>
<name>A0ABS9Z331_9HYPH</name>
<evidence type="ECO:0000256" key="3">
    <source>
        <dbReference type="ARBA" id="ARBA00022692"/>
    </source>
</evidence>
<evidence type="ECO:0000256" key="1">
    <source>
        <dbReference type="ARBA" id="ARBA00004651"/>
    </source>
</evidence>
<keyword evidence="4" id="KW-0547">Nucleotide-binding</keyword>
<dbReference type="SMART" id="SM00382">
    <property type="entry name" value="AAA"/>
    <property type="match status" value="1"/>
</dbReference>
<dbReference type="InterPro" id="IPR039421">
    <property type="entry name" value="Type_1_exporter"/>
</dbReference>
<keyword evidence="5" id="KW-0067">ATP-binding</keyword>
<comment type="subcellular location">
    <subcellularLocation>
        <location evidence="1">Cell membrane</location>
        <topology evidence="1">Multi-pass membrane protein</topology>
    </subcellularLocation>
</comment>
<dbReference type="Gene3D" id="3.40.50.300">
    <property type="entry name" value="P-loop containing nucleotide triphosphate hydrolases"/>
    <property type="match status" value="1"/>
</dbReference>
<dbReference type="InterPro" id="IPR027417">
    <property type="entry name" value="P-loop_NTPase"/>
</dbReference>
<feature type="transmembrane region" description="Helical" evidence="8">
    <location>
        <begin position="240"/>
        <end position="268"/>
    </location>
</feature>
<protein>
    <submittedName>
        <fullName evidence="11">Thiol reductant ABC exporter subunit CydD</fullName>
    </submittedName>
</protein>